<dbReference type="GO" id="GO:0006508">
    <property type="term" value="P:proteolysis"/>
    <property type="evidence" value="ECO:0007669"/>
    <property type="project" value="UniProtKB-KW"/>
</dbReference>
<dbReference type="InterPro" id="IPR018200">
    <property type="entry name" value="USP_CS"/>
</dbReference>
<dbReference type="InterPro" id="IPR038765">
    <property type="entry name" value="Papain-like_cys_pep_sf"/>
</dbReference>
<dbReference type="SUPFAM" id="SSF57850">
    <property type="entry name" value="RING/U-box"/>
    <property type="match status" value="1"/>
</dbReference>
<dbReference type="Pfam" id="PF00443">
    <property type="entry name" value="UCH"/>
    <property type="match status" value="1"/>
</dbReference>
<dbReference type="PROSITE" id="PS50271">
    <property type="entry name" value="ZF_UBP"/>
    <property type="match status" value="1"/>
</dbReference>
<dbReference type="InterPro" id="IPR001607">
    <property type="entry name" value="Znf_UBP"/>
</dbReference>
<dbReference type="Proteomes" id="UP001360560">
    <property type="component" value="Unassembled WGS sequence"/>
</dbReference>
<dbReference type="InterPro" id="IPR001394">
    <property type="entry name" value="Peptidase_C19_UCH"/>
</dbReference>
<dbReference type="PROSITE" id="PS00973">
    <property type="entry name" value="USP_2"/>
    <property type="match status" value="1"/>
</dbReference>
<keyword evidence="7" id="KW-0378">Hydrolase</keyword>
<keyword evidence="7" id="KW-0645">Protease</keyword>
<dbReference type="GeneID" id="90075695"/>
<dbReference type="InterPro" id="IPR013083">
    <property type="entry name" value="Znf_RING/FYVE/PHD"/>
</dbReference>
<evidence type="ECO:0000313" key="8">
    <source>
        <dbReference type="Proteomes" id="UP001360560"/>
    </source>
</evidence>
<keyword evidence="2 4" id="KW-0863">Zinc-finger</keyword>
<feature type="domain" description="USP" evidence="5">
    <location>
        <begin position="235"/>
        <end position="570"/>
    </location>
</feature>
<evidence type="ECO:0000259" key="6">
    <source>
        <dbReference type="PROSITE" id="PS50271"/>
    </source>
</evidence>
<keyword evidence="3" id="KW-0862">Zinc</keyword>
<dbReference type="AlphaFoldDB" id="A0AAV5QS24"/>
<dbReference type="GO" id="GO:0016579">
    <property type="term" value="P:protein deubiquitination"/>
    <property type="evidence" value="ECO:0007669"/>
    <property type="project" value="InterPro"/>
</dbReference>
<evidence type="ECO:0000256" key="1">
    <source>
        <dbReference type="ARBA" id="ARBA00022723"/>
    </source>
</evidence>
<dbReference type="PROSITE" id="PS50235">
    <property type="entry name" value="USP_3"/>
    <property type="match status" value="1"/>
</dbReference>
<proteinExistence type="predicted"/>
<evidence type="ECO:0000256" key="2">
    <source>
        <dbReference type="ARBA" id="ARBA00022771"/>
    </source>
</evidence>
<evidence type="ECO:0000313" key="7">
    <source>
        <dbReference type="EMBL" id="GMM37720.1"/>
    </source>
</evidence>
<evidence type="ECO:0000256" key="4">
    <source>
        <dbReference type="PROSITE-ProRule" id="PRU00502"/>
    </source>
</evidence>
<keyword evidence="8" id="KW-1185">Reference proteome</keyword>
<keyword evidence="1" id="KW-0479">Metal-binding</keyword>
<dbReference type="GO" id="GO:0004843">
    <property type="term" value="F:cysteine-type deubiquitinase activity"/>
    <property type="evidence" value="ECO:0007669"/>
    <property type="project" value="InterPro"/>
</dbReference>
<dbReference type="GO" id="GO:0008270">
    <property type="term" value="F:zinc ion binding"/>
    <property type="evidence" value="ECO:0007669"/>
    <property type="project" value="UniProtKB-KW"/>
</dbReference>
<protein>
    <submittedName>
        <fullName evidence="7">Ubiquitin-specific protease</fullName>
    </submittedName>
</protein>
<dbReference type="InterPro" id="IPR028889">
    <property type="entry name" value="USP"/>
</dbReference>
<dbReference type="EMBL" id="BTFZ01000012">
    <property type="protein sequence ID" value="GMM37720.1"/>
    <property type="molecule type" value="Genomic_DNA"/>
</dbReference>
<dbReference type="PANTHER" id="PTHR24006">
    <property type="entry name" value="UBIQUITIN CARBOXYL-TERMINAL HYDROLASE"/>
    <property type="match status" value="1"/>
</dbReference>
<comment type="caution">
    <text evidence="7">The sequence shown here is derived from an EMBL/GenBank/DDBJ whole genome shotgun (WGS) entry which is preliminary data.</text>
</comment>
<organism evidence="7 8">
    <name type="scientific">Saccharomycopsis crataegensis</name>
    <dbReference type="NCBI Taxonomy" id="43959"/>
    <lineage>
        <taxon>Eukaryota</taxon>
        <taxon>Fungi</taxon>
        <taxon>Dikarya</taxon>
        <taxon>Ascomycota</taxon>
        <taxon>Saccharomycotina</taxon>
        <taxon>Saccharomycetes</taxon>
        <taxon>Saccharomycopsidaceae</taxon>
        <taxon>Saccharomycopsis</taxon>
    </lineage>
</organism>
<reference evidence="7 8" key="1">
    <citation type="journal article" date="2023" name="Elife">
        <title>Identification of key yeast species and microbe-microbe interactions impacting larval growth of Drosophila in the wild.</title>
        <authorList>
            <person name="Mure A."/>
            <person name="Sugiura Y."/>
            <person name="Maeda R."/>
            <person name="Honda K."/>
            <person name="Sakurai N."/>
            <person name="Takahashi Y."/>
            <person name="Watada M."/>
            <person name="Katoh T."/>
            <person name="Gotoh A."/>
            <person name="Gotoh Y."/>
            <person name="Taniguchi I."/>
            <person name="Nakamura K."/>
            <person name="Hayashi T."/>
            <person name="Katayama T."/>
            <person name="Uemura T."/>
            <person name="Hattori Y."/>
        </authorList>
    </citation>
    <scope>NUCLEOTIDE SEQUENCE [LARGE SCALE GENOMIC DNA]</scope>
    <source>
        <strain evidence="7 8">SC-9</strain>
    </source>
</reference>
<feature type="domain" description="UBP-type" evidence="6">
    <location>
        <begin position="92"/>
        <end position="197"/>
    </location>
</feature>
<name>A0AAV5QS24_9ASCO</name>
<dbReference type="InterPro" id="IPR050164">
    <property type="entry name" value="Peptidase_C19"/>
</dbReference>
<dbReference type="Pfam" id="PF02148">
    <property type="entry name" value="zf-UBP"/>
    <property type="match status" value="1"/>
</dbReference>
<dbReference type="Gene3D" id="3.30.40.10">
    <property type="entry name" value="Zinc/RING finger domain, C3HC4 (zinc finger)"/>
    <property type="match status" value="1"/>
</dbReference>
<accession>A0AAV5QS24</accession>
<dbReference type="GO" id="GO:0005829">
    <property type="term" value="C:cytosol"/>
    <property type="evidence" value="ECO:0007669"/>
    <property type="project" value="TreeGrafter"/>
</dbReference>
<dbReference type="SUPFAM" id="SSF54001">
    <property type="entry name" value="Cysteine proteinases"/>
    <property type="match status" value="1"/>
</dbReference>
<sequence length="573" mass="63527">MSGKKSLPKSKVPVLSDKKDGTDKLDFVTFSSCDHLKKLLASPAKDLVVRNYNLSLKVSCLAYPQPGLKYSNMKEGNHHHNAKLNGSKVGKKTLPTAGNGVSTVSNIDNKKLLKLRSAAVKCSSCKNNLSVNLICLQCPFVGCFNNRHGLAHSQSTHHLFAISTFGQVFCYKCNNYVSDPELEEIRVGSLKSIGRLSAAPGMPVYPFMENRTPEAKKFILENSRAPSFKATTGLKGFVNMGATCYMSTILQTFIHNPFVREYFLSGDHAKCIKGLTNDDSCVTCRIDEVFTDFFTSSSVNGFGLTKFLSTCWKINKSLAGYTQQDAHEFWQFVLGEFHKSHMINSSHGTEPKVNVNNHARSSSISYGSNDHHCECLTHRVFSGELQSSIKCHECGNVNKTVDPMIDLLLEIKNKSTGALYGSLNECLGYFTKPESLESNYNCNNCESRTDASKKLSIKKMGSILTIQLKRFEHLAAGGSVKLEHPVSYPVILDMAKYCTNTTAGQKVVGELSYELFAIVCHIGQVNQGHYICMIKNGEGQWFKFDDSMVTLISQQEALATSAYLLFYIQHQFP</sequence>
<dbReference type="RefSeq" id="XP_064854716.1">
    <property type="nucleotide sequence ID" value="XM_064998644.1"/>
</dbReference>
<evidence type="ECO:0000256" key="3">
    <source>
        <dbReference type="ARBA" id="ARBA00022833"/>
    </source>
</evidence>
<evidence type="ECO:0000259" key="5">
    <source>
        <dbReference type="PROSITE" id="PS50235"/>
    </source>
</evidence>
<dbReference type="Gene3D" id="3.90.70.10">
    <property type="entry name" value="Cysteine proteinases"/>
    <property type="match status" value="1"/>
</dbReference>
<dbReference type="GO" id="GO:0005634">
    <property type="term" value="C:nucleus"/>
    <property type="evidence" value="ECO:0007669"/>
    <property type="project" value="TreeGrafter"/>
</dbReference>
<dbReference type="PANTHER" id="PTHR24006:SF937">
    <property type="entry name" value="UBIQUITIN CARBOXYL-TERMINAL HYDROLASE"/>
    <property type="match status" value="1"/>
</dbReference>
<gene>
    <name evidence="7" type="ORF">DASC09_050450</name>
</gene>